<dbReference type="EMBL" id="JACIEW010000004">
    <property type="protein sequence ID" value="MBB4052174.1"/>
    <property type="molecule type" value="Genomic_DNA"/>
</dbReference>
<dbReference type="AlphaFoldDB" id="A0A7W6IM68"/>
<organism evidence="7 8">
    <name type="scientific">Devosia subaequoris</name>
    <dbReference type="NCBI Taxonomy" id="395930"/>
    <lineage>
        <taxon>Bacteria</taxon>
        <taxon>Pseudomonadati</taxon>
        <taxon>Pseudomonadota</taxon>
        <taxon>Alphaproteobacteria</taxon>
        <taxon>Hyphomicrobiales</taxon>
        <taxon>Devosiaceae</taxon>
        <taxon>Devosia</taxon>
    </lineage>
</organism>
<feature type="transmembrane region" description="Helical" evidence="5">
    <location>
        <begin position="78"/>
        <end position="98"/>
    </location>
</feature>
<evidence type="ECO:0000256" key="4">
    <source>
        <dbReference type="ARBA" id="ARBA00023136"/>
    </source>
</evidence>
<feature type="transmembrane region" description="Helical" evidence="5">
    <location>
        <begin position="104"/>
        <end position="125"/>
    </location>
</feature>
<sequence>MNEETRALTDKFAADIGPIGLHVMRARASKMLAWSVGFWIFCGGFVLVEPSPYELAFLAVLVLAVLANIDLYRSSTGLLAIIVGFVPFALIAVFQVRNSSPVDAMVFSTVTVFLLLTSYFVANYVSEATDRRMRLIMRAYTIAALCCAIIGTLAYLGLIPGAELFTLYGRAKATFKDPNVFGPFLVLPAMFALQRVLLGTRREQIFGALVYAVLTVGVFLSFSRGAWGHLLASSLLVLILCFCLEARIREKLQIIVMTVIGAIAMVVGILGLLSIPAVAELFAVRAQGQVYDMGETGRFGRQGYAFGLALQNPFGLGPLEFRTLKIVEEPHNVYVSVLLNYGWGGGGLYFLLVALTLWRGMKGLLRASPYRLMMIPLFATFSVLVLLSAIIDTDHWRHWFLLVGLIWGVSAAIQLDPRRTAPRAQMLL</sequence>
<keyword evidence="7" id="KW-0436">Ligase</keyword>
<keyword evidence="8" id="KW-1185">Reference proteome</keyword>
<dbReference type="InterPro" id="IPR007016">
    <property type="entry name" value="O-antigen_ligase-rel_domated"/>
</dbReference>
<feature type="transmembrane region" description="Helical" evidence="5">
    <location>
        <begin position="228"/>
        <end position="247"/>
    </location>
</feature>
<keyword evidence="2 5" id="KW-0812">Transmembrane</keyword>
<evidence type="ECO:0000256" key="2">
    <source>
        <dbReference type="ARBA" id="ARBA00022692"/>
    </source>
</evidence>
<feature type="transmembrane region" description="Helical" evidence="5">
    <location>
        <begin position="205"/>
        <end position="222"/>
    </location>
</feature>
<evidence type="ECO:0000259" key="6">
    <source>
        <dbReference type="Pfam" id="PF04932"/>
    </source>
</evidence>
<dbReference type="Proteomes" id="UP000547011">
    <property type="component" value="Unassembled WGS sequence"/>
</dbReference>
<keyword evidence="3 5" id="KW-1133">Transmembrane helix</keyword>
<evidence type="ECO:0000256" key="1">
    <source>
        <dbReference type="ARBA" id="ARBA00004141"/>
    </source>
</evidence>
<gene>
    <name evidence="7" type="ORF">GGR20_001817</name>
</gene>
<comment type="caution">
    <text evidence="7">The sequence shown here is derived from an EMBL/GenBank/DDBJ whole genome shotgun (WGS) entry which is preliminary data.</text>
</comment>
<feature type="domain" description="O-antigen ligase-related" evidence="6">
    <location>
        <begin position="211"/>
        <end position="349"/>
    </location>
</feature>
<dbReference type="Pfam" id="PF04932">
    <property type="entry name" value="Wzy_C"/>
    <property type="match status" value="1"/>
</dbReference>
<dbReference type="InterPro" id="IPR051533">
    <property type="entry name" value="WaaL-like"/>
</dbReference>
<protein>
    <submittedName>
        <fullName evidence="7">O-antigen ligase</fullName>
    </submittedName>
</protein>
<feature type="transmembrane region" description="Helical" evidence="5">
    <location>
        <begin position="31"/>
        <end position="48"/>
    </location>
</feature>
<feature type="transmembrane region" description="Helical" evidence="5">
    <location>
        <begin position="180"/>
        <end position="198"/>
    </location>
</feature>
<dbReference type="GO" id="GO:0016874">
    <property type="term" value="F:ligase activity"/>
    <property type="evidence" value="ECO:0007669"/>
    <property type="project" value="UniProtKB-KW"/>
</dbReference>
<dbReference type="PANTHER" id="PTHR37422:SF21">
    <property type="entry name" value="EXOQ-LIKE PROTEIN"/>
    <property type="match status" value="1"/>
</dbReference>
<feature type="transmembrane region" description="Helical" evidence="5">
    <location>
        <begin position="370"/>
        <end position="391"/>
    </location>
</feature>
<dbReference type="GO" id="GO:0016020">
    <property type="term" value="C:membrane"/>
    <property type="evidence" value="ECO:0007669"/>
    <property type="project" value="UniProtKB-SubCell"/>
</dbReference>
<evidence type="ECO:0000313" key="7">
    <source>
        <dbReference type="EMBL" id="MBB4052174.1"/>
    </source>
</evidence>
<keyword evidence="4 5" id="KW-0472">Membrane</keyword>
<name>A0A7W6IM68_9HYPH</name>
<evidence type="ECO:0000256" key="5">
    <source>
        <dbReference type="SAM" id="Phobius"/>
    </source>
</evidence>
<feature type="transmembrane region" description="Helical" evidence="5">
    <location>
        <begin position="254"/>
        <end position="275"/>
    </location>
</feature>
<accession>A0A7W6IM68</accession>
<comment type="subcellular location">
    <subcellularLocation>
        <location evidence="1">Membrane</location>
        <topology evidence="1">Multi-pass membrane protein</topology>
    </subcellularLocation>
</comment>
<feature type="transmembrane region" description="Helical" evidence="5">
    <location>
        <begin position="338"/>
        <end position="358"/>
    </location>
</feature>
<dbReference type="RefSeq" id="WP_183310905.1">
    <property type="nucleotide sequence ID" value="NZ_JACIEW010000004.1"/>
</dbReference>
<feature type="transmembrane region" description="Helical" evidence="5">
    <location>
        <begin position="137"/>
        <end position="160"/>
    </location>
</feature>
<dbReference type="PANTHER" id="PTHR37422">
    <property type="entry name" value="TEICHURONIC ACID BIOSYNTHESIS PROTEIN TUAE"/>
    <property type="match status" value="1"/>
</dbReference>
<evidence type="ECO:0000313" key="8">
    <source>
        <dbReference type="Proteomes" id="UP000547011"/>
    </source>
</evidence>
<reference evidence="7 8" key="1">
    <citation type="submission" date="2020-08" db="EMBL/GenBank/DDBJ databases">
        <title>Genomic Encyclopedia of Type Strains, Phase IV (KMG-IV): sequencing the most valuable type-strain genomes for metagenomic binning, comparative biology and taxonomic classification.</title>
        <authorList>
            <person name="Goeker M."/>
        </authorList>
    </citation>
    <scope>NUCLEOTIDE SEQUENCE [LARGE SCALE GENOMIC DNA]</scope>
    <source>
        <strain evidence="7 8">DSM 23447</strain>
    </source>
</reference>
<proteinExistence type="predicted"/>
<evidence type="ECO:0000256" key="3">
    <source>
        <dbReference type="ARBA" id="ARBA00022989"/>
    </source>
</evidence>
<feature type="transmembrane region" description="Helical" evidence="5">
    <location>
        <begin position="397"/>
        <end position="415"/>
    </location>
</feature>
<feature type="transmembrane region" description="Helical" evidence="5">
    <location>
        <begin position="54"/>
        <end position="71"/>
    </location>
</feature>